<dbReference type="InParanoid" id="A0CEK7"/>
<dbReference type="Proteomes" id="UP000000600">
    <property type="component" value="Unassembled WGS sequence"/>
</dbReference>
<dbReference type="HOGENOM" id="CLU_2547455_0_0_1"/>
<dbReference type="AlphaFoldDB" id="A0CEK7"/>
<accession>A0CEK7</accession>
<proteinExistence type="predicted"/>
<keyword evidence="2" id="KW-1185">Reference proteome</keyword>
<dbReference type="KEGG" id="ptm:GSPATT00037662001"/>
<gene>
    <name evidence="1" type="ORF">GSPATT00037662001</name>
</gene>
<organism evidence="1 2">
    <name type="scientific">Paramecium tetraurelia</name>
    <dbReference type="NCBI Taxonomy" id="5888"/>
    <lineage>
        <taxon>Eukaryota</taxon>
        <taxon>Sar</taxon>
        <taxon>Alveolata</taxon>
        <taxon>Ciliophora</taxon>
        <taxon>Intramacronucleata</taxon>
        <taxon>Oligohymenophorea</taxon>
        <taxon>Peniculida</taxon>
        <taxon>Parameciidae</taxon>
        <taxon>Paramecium</taxon>
    </lineage>
</organism>
<name>A0CEK7_PARTE</name>
<sequence>MCKIQEFNQPILNQIQKSLVFDKIDQPQSNGFQIVDYFHKQCKNVSEWMFNHDQLKLELQKEQEVVVLQIKDIGKAEKLLQKR</sequence>
<protein>
    <submittedName>
        <fullName evidence="1">Uncharacterized protein</fullName>
    </submittedName>
</protein>
<dbReference type="EMBL" id="CT868065">
    <property type="protein sequence ID" value="CAK69224.1"/>
    <property type="molecule type" value="Genomic_DNA"/>
</dbReference>
<reference evidence="1 2" key="1">
    <citation type="journal article" date="2006" name="Nature">
        <title>Global trends of whole-genome duplications revealed by the ciliate Paramecium tetraurelia.</title>
        <authorList>
            <consortium name="Genoscope"/>
            <person name="Aury J.-M."/>
            <person name="Jaillon O."/>
            <person name="Duret L."/>
            <person name="Noel B."/>
            <person name="Jubin C."/>
            <person name="Porcel B.M."/>
            <person name="Segurens B."/>
            <person name="Daubin V."/>
            <person name="Anthouard V."/>
            <person name="Aiach N."/>
            <person name="Arnaiz O."/>
            <person name="Billaut A."/>
            <person name="Beisson J."/>
            <person name="Blanc I."/>
            <person name="Bouhouche K."/>
            <person name="Camara F."/>
            <person name="Duharcourt S."/>
            <person name="Guigo R."/>
            <person name="Gogendeau D."/>
            <person name="Katinka M."/>
            <person name="Keller A.-M."/>
            <person name="Kissmehl R."/>
            <person name="Klotz C."/>
            <person name="Koll F."/>
            <person name="Le Moue A."/>
            <person name="Lepere C."/>
            <person name="Malinsky S."/>
            <person name="Nowacki M."/>
            <person name="Nowak J.K."/>
            <person name="Plattner H."/>
            <person name="Poulain J."/>
            <person name="Ruiz F."/>
            <person name="Serrano V."/>
            <person name="Zagulski M."/>
            <person name="Dessen P."/>
            <person name="Betermier M."/>
            <person name="Weissenbach J."/>
            <person name="Scarpelli C."/>
            <person name="Schachter V."/>
            <person name="Sperling L."/>
            <person name="Meyer E."/>
            <person name="Cohen J."/>
            <person name="Wincker P."/>
        </authorList>
    </citation>
    <scope>NUCLEOTIDE SEQUENCE [LARGE SCALE GENOMIC DNA]</scope>
    <source>
        <strain evidence="1 2">Stock d4-2</strain>
    </source>
</reference>
<dbReference type="RefSeq" id="XP_001436621.1">
    <property type="nucleotide sequence ID" value="XM_001436584.1"/>
</dbReference>
<dbReference type="GeneID" id="5022406"/>
<evidence type="ECO:0000313" key="2">
    <source>
        <dbReference type="Proteomes" id="UP000000600"/>
    </source>
</evidence>
<evidence type="ECO:0000313" key="1">
    <source>
        <dbReference type="EMBL" id="CAK69224.1"/>
    </source>
</evidence>